<gene>
    <name evidence="2" type="ORF">THIOM_001125</name>
</gene>
<evidence type="ECO:0000313" key="2">
    <source>
        <dbReference type="EMBL" id="OAD23049.1"/>
    </source>
</evidence>
<dbReference type="Pfam" id="PF01850">
    <property type="entry name" value="PIN"/>
    <property type="match status" value="1"/>
</dbReference>
<evidence type="ECO:0000313" key="3">
    <source>
        <dbReference type="Proteomes" id="UP000076962"/>
    </source>
</evidence>
<name>A0A176S5A1_9GAMM</name>
<dbReference type="CDD" id="cd09873">
    <property type="entry name" value="PIN_Pae0151-like"/>
    <property type="match status" value="1"/>
</dbReference>
<dbReference type="AlphaFoldDB" id="A0A176S5A1"/>
<dbReference type="Gene3D" id="3.40.50.1010">
    <property type="entry name" value="5'-nuclease"/>
    <property type="match status" value="1"/>
</dbReference>
<sequence>MPEEYVVDTSVTAKIFINEEHTDIAKRLYKKASQKEIFLVAPDLTWHELNSVFTKKQIPLENIQQYLDVFQKLTETQVIQIIPLSLQILNKGAEIASTDTKGQGYISSFDATFHALALLNNSTFITADKVHYNKTKDLIGSVMLLKNFK</sequence>
<comment type="caution">
    <text evidence="2">The sequence shown here is derived from an EMBL/GenBank/DDBJ whole genome shotgun (WGS) entry which is preliminary data.</text>
</comment>
<organism evidence="2 3">
    <name type="scientific">Candidatus Thiomargarita nelsonii</name>
    <dbReference type="NCBI Taxonomy" id="1003181"/>
    <lineage>
        <taxon>Bacteria</taxon>
        <taxon>Pseudomonadati</taxon>
        <taxon>Pseudomonadota</taxon>
        <taxon>Gammaproteobacteria</taxon>
        <taxon>Thiotrichales</taxon>
        <taxon>Thiotrichaceae</taxon>
        <taxon>Thiomargarita</taxon>
    </lineage>
</organism>
<dbReference type="InterPro" id="IPR002716">
    <property type="entry name" value="PIN_dom"/>
</dbReference>
<accession>A0A176S5A1</accession>
<keyword evidence="3" id="KW-1185">Reference proteome</keyword>
<feature type="domain" description="PIN" evidence="1">
    <location>
        <begin position="5"/>
        <end position="133"/>
    </location>
</feature>
<dbReference type="SUPFAM" id="SSF88723">
    <property type="entry name" value="PIN domain-like"/>
    <property type="match status" value="1"/>
</dbReference>
<dbReference type="EMBL" id="LUTY01000584">
    <property type="protein sequence ID" value="OAD23049.1"/>
    <property type="molecule type" value="Genomic_DNA"/>
</dbReference>
<reference evidence="2 3" key="1">
    <citation type="submission" date="2016-05" db="EMBL/GenBank/DDBJ databases">
        <title>Single-cell genome of chain-forming Candidatus Thiomargarita nelsonii and comparison to other large sulfur-oxidizing bacteria.</title>
        <authorList>
            <person name="Winkel M."/>
            <person name="Salman V."/>
            <person name="Woyke T."/>
            <person name="Schulz-Vogt H."/>
            <person name="Richter M."/>
            <person name="Flood B."/>
            <person name="Bailey J."/>
            <person name="Amann R."/>
            <person name="Mussmann M."/>
        </authorList>
    </citation>
    <scope>NUCLEOTIDE SEQUENCE [LARGE SCALE GENOMIC DNA]</scope>
    <source>
        <strain evidence="2 3">THI036</strain>
    </source>
</reference>
<dbReference type="InterPro" id="IPR044153">
    <property type="entry name" value="PIN_Pae0151-like"/>
</dbReference>
<proteinExistence type="predicted"/>
<protein>
    <submittedName>
        <fullName evidence="2">Protein containing PilT protein</fullName>
    </submittedName>
</protein>
<evidence type="ECO:0000259" key="1">
    <source>
        <dbReference type="Pfam" id="PF01850"/>
    </source>
</evidence>
<dbReference type="Proteomes" id="UP000076962">
    <property type="component" value="Unassembled WGS sequence"/>
</dbReference>
<dbReference type="InterPro" id="IPR029060">
    <property type="entry name" value="PIN-like_dom_sf"/>
</dbReference>